<reference evidence="3" key="1">
    <citation type="journal article" date="2019" name="Int. J. Syst. Evol. Microbiol.">
        <title>The Global Catalogue of Microorganisms (GCM) 10K type strain sequencing project: providing services to taxonomists for standard genome sequencing and annotation.</title>
        <authorList>
            <consortium name="The Broad Institute Genomics Platform"/>
            <consortium name="The Broad Institute Genome Sequencing Center for Infectious Disease"/>
            <person name="Wu L."/>
            <person name="Ma J."/>
        </authorList>
    </citation>
    <scope>NUCLEOTIDE SEQUENCE [LARGE SCALE GENOMIC DNA]</scope>
    <source>
        <strain evidence="3">JCM 18720</strain>
    </source>
</reference>
<gene>
    <name evidence="2" type="ORF">GCM10025772_12720</name>
</gene>
<dbReference type="Pfam" id="PF04402">
    <property type="entry name" value="SIMPL"/>
    <property type="match status" value="1"/>
</dbReference>
<comment type="caution">
    <text evidence="2">The sequence shown here is derived from an EMBL/GenBank/DDBJ whole genome shotgun (WGS) entry which is preliminary data.</text>
</comment>
<dbReference type="RefSeq" id="WP_345316204.1">
    <property type="nucleotide sequence ID" value="NZ_BAABLF010000006.1"/>
</dbReference>
<dbReference type="InterPro" id="IPR052022">
    <property type="entry name" value="26kDa_periplasmic_antigen"/>
</dbReference>
<dbReference type="PANTHER" id="PTHR34387:SF2">
    <property type="entry name" value="SLR1258 PROTEIN"/>
    <property type="match status" value="1"/>
</dbReference>
<dbReference type="Proteomes" id="UP001501600">
    <property type="component" value="Unassembled WGS sequence"/>
</dbReference>
<dbReference type="PANTHER" id="PTHR34387">
    <property type="entry name" value="SLR1258 PROTEIN"/>
    <property type="match status" value="1"/>
</dbReference>
<evidence type="ECO:0000313" key="3">
    <source>
        <dbReference type="Proteomes" id="UP001501600"/>
    </source>
</evidence>
<name>A0ABP9RZZ3_9GAMM</name>
<evidence type="ECO:0000256" key="1">
    <source>
        <dbReference type="SAM" id="SignalP"/>
    </source>
</evidence>
<organism evidence="2 3">
    <name type="scientific">Ferrimonas gelatinilytica</name>
    <dbReference type="NCBI Taxonomy" id="1255257"/>
    <lineage>
        <taxon>Bacteria</taxon>
        <taxon>Pseudomonadati</taxon>
        <taxon>Pseudomonadota</taxon>
        <taxon>Gammaproteobacteria</taxon>
        <taxon>Alteromonadales</taxon>
        <taxon>Ferrimonadaceae</taxon>
        <taxon>Ferrimonas</taxon>
    </lineage>
</organism>
<sequence>MRTLGAWCGLLVLLSLPTLADTGFIQVQGQAEQQVMPDRARLTVRVQTLHDAPQEAKAQADSVMARLVTLVRSREAPFDALQAGHLALGPKYRFDRGERTFLGYEATRTLSLEVEAEQVGGWLGLLAENGATEILAPEYLASGGAERRLVLYQMALKDALARAQALTPEGQSLGPVLEILEQGSPMPGRGLRMEMASDPGGYVAGPLVERALITVKVALQ</sequence>
<keyword evidence="3" id="KW-1185">Reference proteome</keyword>
<protein>
    <submittedName>
        <fullName evidence="2">SIMPL domain-containing protein</fullName>
    </submittedName>
</protein>
<feature type="signal peptide" evidence="1">
    <location>
        <begin position="1"/>
        <end position="20"/>
    </location>
</feature>
<keyword evidence="1" id="KW-0732">Signal</keyword>
<evidence type="ECO:0000313" key="2">
    <source>
        <dbReference type="EMBL" id="GAA5189702.1"/>
    </source>
</evidence>
<dbReference type="EMBL" id="BAABLF010000006">
    <property type="protein sequence ID" value="GAA5189702.1"/>
    <property type="molecule type" value="Genomic_DNA"/>
</dbReference>
<accession>A0ABP9RZZ3</accession>
<proteinExistence type="predicted"/>
<dbReference type="InterPro" id="IPR007497">
    <property type="entry name" value="SIMPL/DUF541"/>
</dbReference>
<dbReference type="Gene3D" id="3.30.70.2970">
    <property type="entry name" value="Protein of unknown function (DUF541), domain 2"/>
    <property type="match status" value="1"/>
</dbReference>
<dbReference type="Gene3D" id="3.30.110.170">
    <property type="entry name" value="Protein of unknown function (DUF541), domain 1"/>
    <property type="match status" value="1"/>
</dbReference>
<feature type="chain" id="PRO_5046140027" evidence="1">
    <location>
        <begin position="21"/>
        <end position="220"/>
    </location>
</feature>